<evidence type="ECO:0000256" key="1">
    <source>
        <dbReference type="SAM" id="MobiDB-lite"/>
    </source>
</evidence>
<accession>A0A1X6MTA3</accession>
<dbReference type="GeneID" id="36324541"/>
<feature type="region of interest" description="Disordered" evidence="1">
    <location>
        <begin position="303"/>
        <end position="422"/>
    </location>
</feature>
<proteinExistence type="predicted"/>
<evidence type="ECO:0000313" key="2">
    <source>
        <dbReference type="EMBL" id="OSX59452.1"/>
    </source>
</evidence>
<dbReference type="RefSeq" id="XP_024336246.1">
    <property type="nucleotide sequence ID" value="XM_024479591.1"/>
</dbReference>
<keyword evidence="3" id="KW-1185">Reference proteome</keyword>
<name>A0A1X6MTA3_9APHY</name>
<organism evidence="2 3">
    <name type="scientific">Postia placenta MAD-698-R-SB12</name>
    <dbReference type="NCBI Taxonomy" id="670580"/>
    <lineage>
        <taxon>Eukaryota</taxon>
        <taxon>Fungi</taxon>
        <taxon>Dikarya</taxon>
        <taxon>Basidiomycota</taxon>
        <taxon>Agaricomycotina</taxon>
        <taxon>Agaricomycetes</taxon>
        <taxon>Polyporales</taxon>
        <taxon>Adustoporiaceae</taxon>
        <taxon>Rhodonia</taxon>
    </lineage>
</organism>
<gene>
    <name evidence="2" type="ORF">POSPLADRAFT_1048772</name>
</gene>
<feature type="compositionally biased region" description="Low complexity" evidence="1">
    <location>
        <begin position="303"/>
        <end position="314"/>
    </location>
</feature>
<feature type="compositionally biased region" description="Pro residues" evidence="1">
    <location>
        <begin position="315"/>
        <end position="327"/>
    </location>
</feature>
<feature type="region of interest" description="Disordered" evidence="1">
    <location>
        <begin position="107"/>
        <end position="170"/>
    </location>
</feature>
<feature type="compositionally biased region" description="Polar residues" evidence="1">
    <location>
        <begin position="247"/>
        <end position="257"/>
    </location>
</feature>
<dbReference type="AlphaFoldDB" id="A0A1X6MTA3"/>
<feature type="compositionally biased region" description="Polar residues" evidence="1">
    <location>
        <begin position="265"/>
        <end position="281"/>
    </location>
</feature>
<feature type="compositionally biased region" description="Basic residues" evidence="1">
    <location>
        <begin position="404"/>
        <end position="413"/>
    </location>
</feature>
<feature type="region of interest" description="Disordered" evidence="1">
    <location>
        <begin position="185"/>
        <end position="288"/>
    </location>
</feature>
<sequence length="422" mass="46429">MQRRKACFDFDISYQGIEQEVGKSRFSLHRYERHVFNDHKSPMPLEEALAPYTQHGPPVGEKQERIARLLVESGIHARDFAYESTLPPIAPVRHVRQQIQPGALRRGGEFAGEEDDHEPQTFYCDAETGGTTVGLRPRKRKRPIERTPTEPVDEEPSQGPCPLSGGPLRLSQRRHWGADLAPRLLATPRKPFHPVASTPISSPGNRNTHSPSQPGVQGTSQESEWIDTPLVTPNGSFQWPVADSSDVPASQLDSASQLPVPEDVTFSQLGFSSQRTPQRTPNRGRVHDRAVLCSPIRAPVFAAADASTTSASPEALPPPPQPLPPREQSPAGSPRKRRRKDNTEAARDTPPSRYFLRERAVAPTRLPPPPRSSSRTASSRHAASSGRVSPAKNAGGTRTSPSRRQPKRNTRSSRRGEQQGSS</sequence>
<dbReference type="OrthoDB" id="3232876at2759"/>
<dbReference type="EMBL" id="KZ110602">
    <property type="protein sequence ID" value="OSX59452.1"/>
    <property type="molecule type" value="Genomic_DNA"/>
</dbReference>
<protein>
    <submittedName>
        <fullName evidence="2">Uncharacterized protein</fullName>
    </submittedName>
</protein>
<feature type="compositionally biased region" description="Polar residues" evidence="1">
    <location>
        <begin position="198"/>
        <end position="223"/>
    </location>
</feature>
<feature type="compositionally biased region" description="Low complexity" evidence="1">
    <location>
        <begin position="372"/>
        <end position="389"/>
    </location>
</feature>
<dbReference type="Proteomes" id="UP000194127">
    <property type="component" value="Unassembled WGS sequence"/>
</dbReference>
<evidence type="ECO:0000313" key="3">
    <source>
        <dbReference type="Proteomes" id="UP000194127"/>
    </source>
</evidence>
<reference evidence="2 3" key="1">
    <citation type="submission" date="2017-04" db="EMBL/GenBank/DDBJ databases">
        <title>Genome Sequence of the Model Brown-Rot Fungus Postia placenta SB12.</title>
        <authorList>
            <consortium name="DOE Joint Genome Institute"/>
            <person name="Gaskell J."/>
            <person name="Kersten P."/>
            <person name="Larrondo L.F."/>
            <person name="Canessa P."/>
            <person name="Martinez D."/>
            <person name="Hibbett D."/>
            <person name="Schmoll M."/>
            <person name="Kubicek C.P."/>
            <person name="Martinez A.T."/>
            <person name="Yadav J."/>
            <person name="Master E."/>
            <person name="Magnuson J.K."/>
            <person name="James T."/>
            <person name="Yaver D."/>
            <person name="Berka R."/>
            <person name="Labutti K."/>
            <person name="Lipzen A."/>
            <person name="Aerts A."/>
            <person name="Barry K."/>
            <person name="Henrissat B."/>
            <person name="Blanchette R."/>
            <person name="Grigoriev I."/>
            <person name="Cullen D."/>
        </authorList>
    </citation>
    <scope>NUCLEOTIDE SEQUENCE [LARGE SCALE GENOMIC DNA]</scope>
    <source>
        <strain evidence="2 3">MAD-698-R-SB12</strain>
    </source>
</reference>